<keyword evidence="4 9" id="KW-0812">Transmembrane</keyword>
<accession>A0ABS0TA27</accession>
<dbReference type="InterPro" id="IPR003856">
    <property type="entry name" value="LPS_length_determ_N"/>
</dbReference>
<keyword evidence="8" id="KW-0270">Exopolysaccharide synthesis</keyword>
<keyword evidence="5" id="KW-0972">Capsule biogenesis/degradation</keyword>
<evidence type="ECO:0000256" key="2">
    <source>
        <dbReference type="ARBA" id="ARBA00006683"/>
    </source>
</evidence>
<dbReference type="EMBL" id="JABANU010000020">
    <property type="protein sequence ID" value="MBI5975595.1"/>
    <property type="molecule type" value="Genomic_DNA"/>
</dbReference>
<evidence type="ECO:0000256" key="7">
    <source>
        <dbReference type="ARBA" id="ARBA00023136"/>
    </source>
</evidence>
<evidence type="ECO:0000259" key="10">
    <source>
        <dbReference type="Pfam" id="PF02706"/>
    </source>
</evidence>
<dbReference type="InterPro" id="IPR050445">
    <property type="entry name" value="Bact_polysacc_biosynth/exp"/>
</dbReference>
<feature type="domain" description="Polysaccharide chain length determinant N-terminal" evidence="10">
    <location>
        <begin position="3"/>
        <end position="93"/>
    </location>
</feature>
<evidence type="ECO:0000313" key="12">
    <source>
        <dbReference type="Proteomes" id="UP000751852"/>
    </source>
</evidence>
<dbReference type="RefSeq" id="WP_198618370.1">
    <property type="nucleotide sequence ID" value="NZ_JABANU010000020.1"/>
</dbReference>
<evidence type="ECO:0000256" key="6">
    <source>
        <dbReference type="ARBA" id="ARBA00022989"/>
    </source>
</evidence>
<evidence type="ECO:0000256" key="5">
    <source>
        <dbReference type="ARBA" id="ARBA00022903"/>
    </source>
</evidence>
<dbReference type="PANTHER" id="PTHR32309">
    <property type="entry name" value="TYROSINE-PROTEIN KINASE"/>
    <property type="match status" value="1"/>
</dbReference>
<keyword evidence="7 9" id="KW-0472">Membrane</keyword>
<evidence type="ECO:0000313" key="11">
    <source>
        <dbReference type="EMBL" id="MBI5975595.1"/>
    </source>
</evidence>
<proteinExistence type="inferred from homology"/>
<dbReference type="PANTHER" id="PTHR32309:SF13">
    <property type="entry name" value="FERRIC ENTEROBACTIN TRANSPORT PROTEIN FEPE"/>
    <property type="match status" value="1"/>
</dbReference>
<evidence type="ECO:0000256" key="3">
    <source>
        <dbReference type="ARBA" id="ARBA00022475"/>
    </source>
</evidence>
<comment type="similarity">
    <text evidence="2">Belongs to the CpsC/CapA family.</text>
</comment>
<reference evidence="11 12" key="1">
    <citation type="submission" date="2020-04" db="EMBL/GenBank/DDBJ databases">
        <title>Staphylococcus species from domestic dog.</title>
        <authorList>
            <person name="Paterson G.K."/>
        </authorList>
    </citation>
    <scope>NUCLEOTIDE SEQUENCE [LARGE SCALE GENOMIC DNA]</scope>
    <source>
        <strain evidence="11 12">H16/1A</strain>
    </source>
</reference>
<gene>
    <name evidence="11" type="ORF">HHH54_08295</name>
</gene>
<name>A0ABS0TA27_9STAP</name>
<feature type="transmembrane region" description="Helical" evidence="9">
    <location>
        <begin position="20"/>
        <end position="40"/>
    </location>
</feature>
<protein>
    <submittedName>
        <fullName evidence="11">Capsule biosynthesis protein CapA</fullName>
    </submittedName>
</protein>
<evidence type="ECO:0000256" key="8">
    <source>
        <dbReference type="ARBA" id="ARBA00023169"/>
    </source>
</evidence>
<dbReference type="Pfam" id="PF02706">
    <property type="entry name" value="Wzz"/>
    <property type="match status" value="1"/>
</dbReference>
<comment type="subcellular location">
    <subcellularLocation>
        <location evidence="1">Cell membrane</location>
        <topology evidence="1">Multi-pass membrane protein</topology>
    </subcellularLocation>
</comment>
<keyword evidence="3" id="KW-1003">Cell membrane</keyword>
<evidence type="ECO:0000256" key="1">
    <source>
        <dbReference type="ARBA" id="ARBA00004651"/>
    </source>
</evidence>
<keyword evidence="6 9" id="KW-1133">Transmembrane helix</keyword>
<keyword evidence="12" id="KW-1185">Reference proteome</keyword>
<organism evidence="11 12">
    <name type="scientific">Staphylococcus canis</name>
    <dbReference type="NCBI Taxonomy" id="2724942"/>
    <lineage>
        <taxon>Bacteria</taxon>
        <taxon>Bacillati</taxon>
        <taxon>Bacillota</taxon>
        <taxon>Bacilli</taxon>
        <taxon>Bacillales</taxon>
        <taxon>Staphylococcaceae</taxon>
        <taxon>Staphylococcus</taxon>
    </lineage>
</organism>
<sequence>MEETIDLSQLLNILRRHLKVLIILPLLCLIISALVTFFVLTPKYEASTQILVNQNETDSEFNSQSIQNNLQLVNTYAEIVKSPRILDDVSKQLTQRYEYDELNRMVNVTHQTESQIINISVTHESPREAENIANAIAQVYRDEMPHIMNIDNVSILSEAKNDADKVAPKTIVNLVVGWLIGFVIALLIIFIKELLDRRIQSEEAVETYLELPVLGTIEKF</sequence>
<evidence type="ECO:0000256" key="9">
    <source>
        <dbReference type="SAM" id="Phobius"/>
    </source>
</evidence>
<dbReference type="Proteomes" id="UP000751852">
    <property type="component" value="Unassembled WGS sequence"/>
</dbReference>
<comment type="caution">
    <text evidence="11">The sequence shown here is derived from an EMBL/GenBank/DDBJ whole genome shotgun (WGS) entry which is preliminary data.</text>
</comment>
<feature type="transmembrane region" description="Helical" evidence="9">
    <location>
        <begin position="171"/>
        <end position="191"/>
    </location>
</feature>
<evidence type="ECO:0000256" key="4">
    <source>
        <dbReference type="ARBA" id="ARBA00022692"/>
    </source>
</evidence>